<accession>A0ABV8M1X4</accession>
<keyword evidence="11" id="KW-1185">Reference proteome</keyword>
<dbReference type="EC" id="2.7.11.1" evidence="1"/>
<dbReference type="SUPFAM" id="SSF56112">
    <property type="entry name" value="Protein kinase-like (PK-like)"/>
    <property type="match status" value="1"/>
</dbReference>
<feature type="region of interest" description="Disordered" evidence="7">
    <location>
        <begin position="482"/>
        <end position="512"/>
    </location>
</feature>
<evidence type="ECO:0000256" key="5">
    <source>
        <dbReference type="ARBA" id="ARBA00022777"/>
    </source>
</evidence>
<dbReference type="Gene3D" id="3.30.200.20">
    <property type="entry name" value="Phosphorylase Kinase, domain 1"/>
    <property type="match status" value="1"/>
</dbReference>
<dbReference type="InterPro" id="IPR008266">
    <property type="entry name" value="Tyr_kinase_AS"/>
</dbReference>
<evidence type="ECO:0000256" key="3">
    <source>
        <dbReference type="ARBA" id="ARBA00022679"/>
    </source>
</evidence>
<evidence type="ECO:0000259" key="9">
    <source>
        <dbReference type="PROSITE" id="PS51173"/>
    </source>
</evidence>
<evidence type="ECO:0000313" key="11">
    <source>
        <dbReference type="Proteomes" id="UP001595816"/>
    </source>
</evidence>
<dbReference type="InterPro" id="IPR011009">
    <property type="entry name" value="Kinase-like_dom_sf"/>
</dbReference>
<dbReference type="PROSITE" id="PS50011">
    <property type="entry name" value="PROTEIN_KINASE_DOM"/>
    <property type="match status" value="1"/>
</dbReference>
<dbReference type="EMBL" id="JBHSAY010000028">
    <property type="protein sequence ID" value="MFC4136079.1"/>
    <property type="molecule type" value="Genomic_DNA"/>
</dbReference>
<keyword evidence="2" id="KW-0723">Serine/threonine-protein kinase</keyword>
<dbReference type="PANTHER" id="PTHR43289">
    <property type="entry name" value="MITOGEN-ACTIVATED PROTEIN KINASE KINASE KINASE 20-RELATED"/>
    <property type="match status" value="1"/>
</dbReference>
<dbReference type="Proteomes" id="UP001595816">
    <property type="component" value="Unassembled WGS sequence"/>
</dbReference>
<dbReference type="InterPro" id="IPR012291">
    <property type="entry name" value="CBM2_carb-bd_dom_sf"/>
</dbReference>
<dbReference type="Gene3D" id="1.10.510.10">
    <property type="entry name" value="Transferase(Phosphotransferase) domain 1"/>
    <property type="match status" value="1"/>
</dbReference>
<dbReference type="SUPFAM" id="SSF49384">
    <property type="entry name" value="Carbohydrate-binding domain"/>
    <property type="match status" value="1"/>
</dbReference>
<evidence type="ECO:0000313" key="10">
    <source>
        <dbReference type="EMBL" id="MFC4136079.1"/>
    </source>
</evidence>
<evidence type="ECO:0000256" key="6">
    <source>
        <dbReference type="ARBA" id="ARBA00022840"/>
    </source>
</evidence>
<proteinExistence type="predicted"/>
<organism evidence="10 11">
    <name type="scientific">Hamadaea flava</name>
    <dbReference type="NCBI Taxonomy" id="1742688"/>
    <lineage>
        <taxon>Bacteria</taxon>
        <taxon>Bacillati</taxon>
        <taxon>Actinomycetota</taxon>
        <taxon>Actinomycetes</taxon>
        <taxon>Micromonosporales</taxon>
        <taxon>Micromonosporaceae</taxon>
        <taxon>Hamadaea</taxon>
    </lineage>
</organism>
<keyword evidence="4" id="KW-0547">Nucleotide-binding</keyword>
<name>A0ABV8M1X4_9ACTN</name>
<dbReference type="InterPro" id="IPR008965">
    <property type="entry name" value="CBM2/CBM3_carb-bd_dom_sf"/>
</dbReference>
<dbReference type="Pfam" id="PF00069">
    <property type="entry name" value="Pkinase"/>
    <property type="match status" value="1"/>
</dbReference>
<dbReference type="InterPro" id="IPR000719">
    <property type="entry name" value="Prot_kinase_dom"/>
</dbReference>
<dbReference type="CDD" id="cd14014">
    <property type="entry name" value="STKc_PknB_like"/>
    <property type="match status" value="1"/>
</dbReference>
<dbReference type="Gene3D" id="2.60.40.290">
    <property type="match status" value="1"/>
</dbReference>
<comment type="caution">
    <text evidence="10">The sequence shown here is derived from an EMBL/GenBank/DDBJ whole genome shotgun (WGS) entry which is preliminary data.</text>
</comment>
<sequence>MTGVPEEIFEAGDLLEDRYRLIEPIASGGTATVWRARDERLGRVVAVKALDRKLLSDPMSRARLGAEARVLARLSHPSIAVIHDYGVAVSTRTGQPVPFLVMEVVDGVPLADLLAGRPLPWGSAVTVAARMAEALAAAHSRGVVHRDVSPRNVLLTADDVKVIDFGISAFQDEPGGEPGAEVVGTPAYTAPERLDGAPVHPSADVYAVGVMLYLMLAGRLPWRPASLLELLSAHRNLAPEPLPEIDGLPESVAQACHACLAKNPADRPSAADLARILGEAAPVDGLTLLDTYPTRESSETVTRVLAWPTLVVAGSSRRSARAVVGSVAAIAVVALVWLAAARLPAVGPQAAGTPEWTNTPAPPACQVTYQVLGDTGERFTAAVTVTNTGPDPVRDWRLTFQLPGRQQVDEALAQWWEQDGTTVSSRVQTQALAAGGTAKLSVTGRYTGGNQLPVAFTLRDADAVASCVPTVLGVVAPMVTPSQTSAPSSEGSSVAANGNGKGSHGNRGKGRG</sequence>
<feature type="domain" description="Protein kinase" evidence="8">
    <location>
        <begin position="19"/>
        <end position="289"/>
    </location>
</feature>
<dbReference type="GO" id="GO:0004674">
    <property type="term" value="F:protein serine/threonine kinase activity"/>
    <property type="evidence" value="ECO:0007669"/>
    <property type="project" value="UniProtKB-EC"/>
</dbReference>
<feature type="domain" description="CBM2" evidence="9">
    <location>
        <begin position="358"/>
        <end position="466"/>
    </location>
</feature>
<evidence type="ECO:0000259" key="8">
    <source>
        <dbReference type="PROSITE" id="PS50011"/>
    </source>
</evidence>
<protein>
    <recommendedName>
        <fullName evidence="1">non-specific serine/threonine protein kinase</fullName>
        <ecNumber evidence="1">2.7.11.1</ecNumber>
    </recommendedName>
</protein>
<dbReference type="Pfam" id="PF00553">
    <property type="entry name" value="CBM_2"/>
    <property type="match status" value="1"/>
</dbReference>
<keyword evidence="6" id="KW-0067">ATP-binding</keyword>
<keyword evidence="5 10" id="KW-0418">Kinase</keyword>
<dbReference type="PROSITE" id="PS00109">
    <property type="entry name" value="PROTEIN_KINASE_TYR"/>
    <property type="match status" value="1"/>
</dbReference>
<dbReference type="PROSITE" id="PS51173">
    <property type="entry name" value="CBM2"/>
    <property type="match status" value="1"/>
</dbReference>
<evidence type="ECO:0000256" key="2">
    <source>
        <dbReference type="ARBA" id="ARBA00022527"/>
    </source>
</evidence>
<feature type="compositionally biased region" description="Polar residues" evidence="7">
    <location>
        <begin position="482"/>
        <end position="496"/>
    </location>
</feature>
<dbReference type="RefSeq" id="WP_253762747.1">
    <property type="nucleotide sequence ID" value="NZ_JAMZDZ010000001.1"/>
</dbReference>
<evidence type="ECO:0000256" key="4">
    <source>
        <dbReference type="ARBA" id="ARBA00022741"/>
    </source>
</evidence>
<evidence type="ECO:0000256" key="7">
    <source>
        <dbReference type="SAM" id="MobiDB-lite"/>
    </source>
</evidence>
<reference evidence="11" key="1">
    <citation type="journal article" date="2019" name="Int. J. Syst. Evol. Microbiol.">
        <title>The Global Catalogue of Microorganisms (GCM) 10K type strain sequencing project: providing services to taxonomists for standard genome sequencing and annotation.</title>
        <authorList>
            <consortium name="The Broad Institute Genomics Platform"/>
            <consortium name="The Broad Institute Genome Sequencing Center for Infectious Disease"/>
            <person name="Wu L."/>
            <person name="Ma J."/>
        </authorList>
    </citation>
    <scope>NUCLEOTIDE SEQUENCE [LARGE SCALE GENOMIC DNA]</scope>
    <source>
        <strain evidence="11">CGMCC 4.7289</strain>
    </source>
</reference>
<dbReference type="SMART" id="SM00637">
    <property type="entry name" value="CBD_II"/>
    <property type="match status" value="1"/>
</dbReference>
<dbReference type="InterPro" id="IPR001919">
    <property type="entry name" value="CBD2"/>
</dbReference>
<gene>
    <name evidence="10" type="ORF">ACFOZ4_36195</name>
</gene>
<dbReference type="PANTHER" id="PTHR43289:SF6">
    <property type="entry name" value="SERINE_THREONINE-PROTEIN KINASE NEKL-3"/>
    <property type="match status" value="1"/>
</dbReference>
<evidence type="ECO:0000256" key="1">
    <source>
        <dbReference type="ARBA" id="ARBA00012513"/>
    </source>
</evidence>
<keyword evidence="3 10" id="KW-0808">Transferase</keyword>